<evidence type="ECO:0000256" key="1">
    <source>
        <dbReference type="SAM" id="Coils"/>
    </source>
</evidence>
<keyword evidence="1" id="KW-0175">Coiled coil</keyword>
<dbReference type="Pfam" id="PF03993">
    <property type="entry name" value="DUF349"/>
    <property type="match status" value="3"/>
</dbReference>
<dbReference type="EMBL" id="WRPM01000088">
    <property type="protein sequence ID" value="MVT27093.1"/>
    <property type="molecule type" value="Genomic_DNA"/>
</dbReference>
<name>A0A7K1UKT7_9MICC</name>
<dbReference type="AlphaFoldDB" id="A0A7K1UKT7"/>
<evidence type="ECO:0000313" key="3">
    <source>
        <dbReference type="Proteomes" id="UP000460157"/>
    </source>
</evidence>
<dbReference type="OrthoDB" id="5422202at2"/>
<accession>A0A7K1UKT7</accession>
<dbReference type="InterPro" id="IPR007139">
    <property type="entry name" value="DUF349"/>
</dbReference>
<organism evidence="2 3">
    <name type="scientific">Nesterenkonia alkaliphila</name>
    <dbReference type="NCBI Taxonomy" id="1463631"/>
    <lineage>
        <taxon>Bacteria</taxon>
        <taxon>Bacillati</taxon>
        <taxon>Actinomycetota</taxon>
        <taxon>Actinomycetes</taxon>
        <taxon>Micrococcales</taxon>
        <taxon>Micrococcaceae</taxon>
        <taxon>Nesterenkonia</taxon>
    </lineage>
</organism>
<gene>
    <name evidence="2" type="ORF">GNZ21_12145</name>
</gene>
<sequence>MQLHQPLGRKQLEIAGERGGSRHRCSTLLTRWALPNHTIIRGMGGARGRLVSMSPAAVKPNYHKTPLEEIRDRARVDEEGHVYALPAEEGGEEVYIGQYSAGDQDQALQYFVRKFDDLYNRVLLLAARVATQADSAAHLRSSREQLVKELEAGVWLGDVQGLRGLLTEVEKGIGAIAAEEDKQQQAAVEAKIAKREEIVAAAEALAAGDPENTHWKSAQEQLNELFEQWKVEQRTPPRLSKAQEDPLWKRFRDARSSFERSRKAFFVRRDKEATEIKRAKEELIAEAEKLSSSTDYGPTTKAYHRLMDQWKALGRGPRKAEDAQWKRFRAAQDVFFSARDAANAKIDAEYAENLKKKEEILGKLHDLMPFTKPAAVRDRYFKLLDEWDNAGKVPRGDVKRMEKAIGEVQDAFREAEGAARSPRESARNDRQSEMIAQLQDTIAGLEAELAEAQSSGNDKRIREAEEALAARWSWLQMLTSS</sequence>
<feature type="coiled-coil region" evidence="1">
    <location>
        <begin position="428"/>
        <end position="455"/>
    </location>
</feature>
<dbReference type="Proteomes" id="UP000460157">
    <property type="component" value="Unassembled WGS sequence"/>
</dbReference>
<keyword evidence="3" id="KW-1185">Reference proteome</keyword>
<reference evidence="2 3" key="1">
    <citation type="submission" date="2019-12" db="EMBL/GenBank/DDBJ databases">
        <title>Nesterenkonia muleiensis sp. nov., a novel actinobacterium isolated from sap of Populus euphratica.</title>
        <authorList>
            <person name="Wang R."/>
        </authorList>
    </citation>
    <scope>NUCLEOTIDE SEQUENCE [LARGE SCALE GENOMIC DNA]</scope>
    <source>
        <strain evidence="2 3">F10</strain>
    </source>
</reference>
<protein>
    <submittedName>
        <fullName evidence="2">DUF349 domain-containing protein</fullName>
    </submittedName>
</protein>
<comment type="caution">
    <text evidence="2">The sequence shown here is derived from an EMBL/GenBank/DDBJ whole genome shotgun (WGS) entry which is preliminary data.</text>
</comment>
<evidence type="ECO:0000313" key="2">
    <source>
        <dbReference type="EMBL" id="MVT27093.1"/>
    </source>
</evidence>
<proteinExistence type="predicted"/>